<dbReference type="PANTHER" id="PTHR48047:SF182">
    <property type="entry name" value="GLYCOSYLTRANSFERASE"/>
    <property type="match status" value="1"/>
</dbReference>
<evidence type="ECO:0000313" key="6">
    <source>
        <dbReference type="Proteomes" id="UP001187192"/>
    </source>
</evidence>
<keyword evidence="2 4" id="KW-0328">Glycosyltransferase</keyword>
<sequence length="129" mass="14574">MKESKMGFVVRHWAPQMLILDHPATGAMVTHCGWNSIMEAVAAGKPMITWPLFGEQFYNEKLVTDVLRIGVAVGVREWSFDWWRLGKEVVKRGQVEKAVEFLMGGGVEAAEMRKRVRKLAEDAKKAVES</sequence>
<evidence type="ECO:0000313" key="5">
    <source>
        <dbReference type="EMBL" id="GMN21738.1"/>
    </source>
</evidence>
<keyword evidence="3 4" id="KW-0808">Transferase</keyword>
<keyword evidence="6" id="KW-1185">Reference proteome</keyword>
<dbReference type="PROSITE" id="PS00375">
    <property type="entry name" value="UDPGT"/>
    <property type="match status" value="1"/>
</dbReference>
<dbReference type="FunFam" id="3.40.50.2000:FF:000431">
    <property type="entry name" value="UDP-glycosyltransferase 90A1"/>
    <property type="match status" value="1"/>
</dbReference>
<dbReference type="AlphaFoldDB" id="A0AA87YSB3"/>
<dbReference type="SUPFAM" id="SSF53756">
    <property type="entry name" value="UDP-Glycosyltransferase/glycogen phosphorylase"/>
    <property type="match status" value="1"/>
</dbReference>
<dbReference type="InterPro" id="IPR002213">
    <property type="entry name" value="UDP_glucos_trans"/>
</dbReference>
<evidence type="ECO:0000256" key="2">
    <source>
        <dbReference type="ARBA" id="ARBA00022676"/>
    </source>
</evidence>
<dbReference type="Proteomes" id="UP001187192">
    <property type="component" value="Unassembled WGS sequence"/>
</dbReference>
<evidence type="ECO:0000256" key="4">
    <source>
        <dbReference type="RuleBase" id="RU003718"/>
    </source>
</evidence>
<evidence type="ECO:0000256" key="3">
    <source>
        <dbReference type="ARBA" id="ARBA00022679"/>
    </source>
</evidence>
<name>A0AA87YSB3_FICCA</name>
<protein>
    <submittedName>
        <fullName evidence="5">Uncharacterized protein</fullName>
    </submittedName>
</protein>
<dbReference type="CDD" id="cd03784">
    <property type="entry name" value="GT1_Gtf-like"/>
    <property type="match status" value="1"/>
</dbReference>
<dbReference type="Gene3D" id="3.40.50.2000">
    <property type="entry name" value="Glycogen Phosphorylase B"/>
    <property type="match status" value="1"/>
</dbReference>
<dbReference type="EMBL" id="BTGU01005312">
    <property type="protein sequence ID" value="GMN21738.1"/>
    <property type="molecule type" value="Genomic_DNA"/>
</dbReference>
<proteinExistence type="inferred from homology"/>
<dbReference type="Pfam" id="PF00201">
    <property type="entry name" value="UDPGT"/>
    <property type="match status" value="1"/>
</dbReference>
<dbReference type="GO" id="GO:0035251">
    <property type="term" value="F:UDP-glucosyltransferase activity"/>
    <property type="evidence" value="ECO:0007669"/>
    <property type="project" value="TreeGrafter"/>
</dbReference>
<evidence type="ECO:0000256" key="1">
    <source>
        <dbReference type="ARBA" id="ARBA00009995"/>
    </source>
</evidence>
<comment type="caution">
    <text evidence="5">The sequence shown here is derived from an EMBL/GenBank/DDBJ whole genome shotgun (WGS) entry which is preliminary data.</text>
</comment>
<dbReference type="InterPro" id="IPR035595">
    <property type="entry name" value="UDP_glycos_trans_CS"/>
</dbReference>
<accession>A0AA87YSB3</accession>
<organism evidence="5 6">
    <name type="scientific">Ficus carica</name>
    <name type="common">Common fig</name>
    <dbReference type="NCBI Taxonomy" id="3494"/>
    <lineage>
        <taxon>Eukaryota</taxon>
        <taxon>Viridiplantae</taxon>
        <taxon>Streptophyta</taxon>
        <taxon>Embryophyta</taxon>
        <taxon>Tracheophyta</taxon>
        <taxon>Spermatophyta</taxon>
        <taxon>Magnoliopsida</taxon>
        <taxon>eudicotyledons</taxon>
        <taxon>Gunneridae</taxon>
        <taxon>Pentapetalae</taxon>
        <taxon>rosids</taxon>
        <taxon>fabids</taxon>
        <taxon>Rosales</taxon>
        <taxon>Moraceae</taxon>
        <taxon>Ficeae</taxon>
        <taxon>Ficus</taxon>
    </lineage>
</organism>
<dbReference type="PANTHER" id="PTHR48047">
    <property type="entry name" value="GLYCOSYLTRANSFERASE"/>
    <property type="match status" value="1"/>
</dbReference>
<comment type="similarity">
    <text evidence="1 4">Belongs to the UDP-glycosyltransferase family.</text>
</comment>
<reference evidence="5" key="1">
    <citation type="submission" date="2023-07" db="EMBL/GenBank/DDBJ databases">
        <title>draft genome sequence of fig (Ficus carica).</title>
        <authorList>
            <person name="Takahashi T."/>
            <person name="Nishimura K."/>
        </authorList>
    </citation>
    <scope>NUCLEOTIDE SEQUENCE</scope>
</reference>
<gene>
    <name evidence="5" type="ORF">TIFTF001_047318</name>
</gene>